<dbReference type="EMBL" id="BGZK01000247">
    <property type="protein sequence ID" value="GBP31543.1"/>
    <property type="molecule type" value="Genomic_DNA"/>
</dbReference>
<evidence type="ECO:0000313" key="2">
    <source>
        <dbReference type="EMBL" id="GBP31543.1"/>
    </source>
</evidence>
<sequence length="184" mass="20221">MSFHNLLISDLSARSSSLAYCGSQAANDLYRYCDDNIPPRQLNVLPKAQRQCGPPAPDGRVAKTKSIPRSRSRLPRPRFREAPRRLGGARAAVSLQCYCPLFVSRRFYPHPRPPIRSLKVTVLRRSPGAPAHIVGELARHALHAAFSRAGIAPRACRPNAEALGESLSMGLSLSFVTCTRRIAL</sequence>
<dbReference type="AlphaFoldDB" id="A0A4C1UYH9"/>
<reference evidence="2 3" key="1">
    <citation type="journal article" date="2019" name="Commun. Biol.">
        <title>The bagworm genome reveals a unique fibroin gene that provides high tensile strength.</title>
        <authorList>
            <person name="Kono N."/>
            <person name="Nakamura H."/>
            <person name="Ohtoshi R."/>
            <person name="Tomita M."/>
            <person name="Numata K."/>
            <person name="Arakawa K."/>
        </authorList>
    </citation>
    <scope>NUCLEOTIDE SEQUENCE [LARGE SCALE GENOMIC DNA]</scope>
</reference>
<evidence type="ECO:0000313" key="3">
    <source>
        <dbReference type="Proteomes" id="UP000299102"/>
    </source>
</evidence>
<feature type="region of interest" description="Disordered" evidence="1">
    <location>
        <begin position="49"/>
        <end position="77"/>
    </location>
</feature>
<evidence type="ECO:0000256" key="1">
    <source>
        <dbReference type="SAM" id="MobiDB-lite"/>
    </source>
</evidence>
<gene>
    <name evidence="2" type="ORF">EVAR_84655_1</name>
</gene>
<proteinExistence type="predicted"/>
<accession>A0A4C1UYH9</accession>
<keyword evidence="3" id="KW-1185">Reference proteome</keyword>
<organism evidence="2 3">
    <name type="scientific">Eumeta variegata</name>
    <name type="common">Bagworm moth</name>
    <name type="synonym">Eumeta japonica</name>
    <dbReference type="NCBI Taxonomy" id="151549"/>
    <lineage>
        <taxon>Eukaryota</taxon>
        <taxon>Metazoa</taxon>
        <taxon>Ecdysozoa</taxon>
        <taxon>Arthropoda</taxon>
        <taxon>Hexapoda</taxon>
        <taxon>Insecta</taxon>
        <taxon>Pterygota</taxon>
        <taxon>Neoptera</taxon>
        <taxon>Endopterygota</taxon>
        <taxon>Lepidoptera</taxon>
        <taxon>Glossata</taxon>
        <taxon>Ditrysia</taxon>
        <taxon>Tineoidea</taxon>
        <taxon>Psychidae</taxon>
        <taxon>Oiketicinae</taxon>
        <taxon>Eumeta</taxon>
    </lineage>
</organism>
<feature type="compositionally biased region" description="Basic residues" evidence="1">
    <location>
        <begin position="62"/>
        <end position="77"/>
    </location>
</feature>
<dbReference type="Proteomes" id="UP000299102">
    <property type="component" value="Unassembled WGS sequence"/>
</dbReference>
<comment type="caution">
    <text evidence="2">The sequence shown here is derived from an EMBL/GenBank/DDBJ whole genome shotgun (WGS) entry which is preliminary data.</text>
</comment>
<protein>
    <submittedName>
        <fullName evidence="2">Uncharacterized protein</fullName>
    </submittedName>
</protein>
<name>A0A4C1UYH9_EUMVA</name>